<dbReference type="GO" id="GO:0005524">
    <property type="term" value="F:ATP binding"/>
    <property type="evidence" value="ECO:0007669"/>
    <property type="project" value="UniProtKB-KW"/>
</dbReference>
<dbReference type="Gene3D" id="3.40.50.300">
    <property type="entry name" value="P-loop containing nucleotide triphosphate hydrolases"/>
    <property type="match status" value="1"/>
</dbReference>
<organism evidence="10 11">
    <name type="scientific">Debaryomyces hansenii (strain ATCC 36239 / CBS 767 / BCRC 21394 / JCM 1990 / NBRC 0083 / IGC 2968)</name>
    <name type="common">Yeast</name>
    <name type="synonym">Torulaspora hansenii</name>
    <dbReference type="NCBI Taxonomy" id="284592"/>
    <lineage>
        <taxon>Eukaryota</taxon>
        <taxon>Fungi</taxon>
        <taxon>Dikarya</taxon>
        <taxon>Ascomycota</taxon>
        <taxon>Saccharomycotina</taxon>
        <taxon>Pichiomycetes</taxon>
        <taxon>Debaryomycetaceae</taxon>
        <taxon>Debaryomyces</taxon>
    </lineage>
</organism>
<accession>Q6BM33</accession>
<dbReference type="HOGENOM" id="CLU_077168_5_0_1"/>
<keyword evidence="5 9" id="KW-0547">Nucleotide-binding</keyword>
<keyword evidence="11" id="KW-1185">Reference proteome</keyword>
<evidence type="ECO:0000256" key="7">
    <source>
        <dbReference type="ARBA" id="ARBA00022840"/>
    </source>
</evidence>
<dbReference type="KEGG" id="dha:DEHA2F08646g"/>
<dbReference type="GO" id="GO:0005975">
    <property type="term" value="P:carbohydrate metabolic process"/>
    <property type="evidence" value="ECO:0007669"/>
    <property type="project" value="InterPro"/>
</dbReference>
<dbReference type="UniPathway" id="UPA00792"/>
<evidence type="ECO:0000256" key="3">
    <source>
        <dbReference type="ARBA" id="ARBA00012054"/>
    </source>
</evidence>
<evidence type="ECO:0000256" key="2">
    <source>
        <dbReference type="ARBA" id="ARBA00008420"/>
    </source>
</evidence>
<dbReference type="Pfam" id="PF01202">
    <property type="entry name" value="SKI"/>
    <property type="match status" value="1"/>
</dbReference>
<dbReference type="InParanoid" id="Q6BM33"/>
<reference evidence="10 11" key="1">
    <citation type="journal article" date="2004" name="Nature">
        <title>Genome evolution in yeasts.</title>
        <authorList>
            <consortium name="Genolevures"/>
            <person name="Dujon B."/>
            <person name="Sherman D."/>
            <person name="Fischer G."/>
            <person name="Durrens P."/>
            <person name="Casaregola S."/>
            <person name="Lafontaine I."/>
            <person name="de Montigny J."/>
            <person name="Marck C."/>
            <person name="Neuveglise C."/>
            <person name="Talla E."/>
            <person name="Goffard N."/>
            <person name="Frangeul L."/>
            <person name="Aigle M."/>
            <person name="Anthouard V."/>
            <person name="Babour A."/>
            <person name="Barbe V."/>
            <person name="Barnay S."/>
            <person name="Blanchin S."/>
            <person name="Beckerich J.M."/>
            <person name="Beyne E."/>
            <person name="Bleykasten C."/>
            <person name="Boisrame A."/>
            <person name="Boyer J."/>
            <person name="Cattolico L."/>
            <person name="Confanioleri F."/>
            <person name="de Daruvar A."/>
            <person name="Despons L."/>
            <person name="Fabre E."/>
            <person name="Fairhead C."/>
            <person name="Ferry-Dumazet H."/>
            <person name="Groppi A."/>
            <person name="Hantraye F."/>
            <person name="Hennequin C."/>
            <person name="Jauniaux N."/>
            <person name="Joyet P."/>
            <person name="Kachouri R."/>
            <person name="Kerrest A."/>
            <person name="Koszul R."/>
            <person name="Lemaire M."/>
            <person name="Lesur I."/>
            <person name="Ma L."/>
            <person name="Muller H."/>
            <person name="Nicaud J.M."/>
            <person name="Nikolski M."/>
            <person name="Oztas S."/>
            <person name="Ozier-Kalogeropoulos O."/>
            <person name="Pellenz S."/>
            <person name="Potier S."/>
            <person name="Richard G.F."/>
            <person name="Straub M.L."/>
            <person name="Suleau A."/>
            <person name="Swennene D."/>
            <person name="Tekaia F."/>
            <person name="Wesolowski-Louvel M."/>
            <person name="Westhof E."/>
            <person name="Wirth B."/>
            <person name="Zeniou-Meyer M."/>
            <person name="Zivanovic I."/>
            <person name="Bolotin-Fukuhara M."/>
            <person name="Thierry A."/>
            <person name="Bouchier C."/>
            <person name="Caudron B."/>
            <person name="Scarpelli C."/>
            <person name="Gaillardin C."/>
            <person name="Weissenbach J."/>
            <person name="Wincker P."/>
            <person name="Souciet J.L."/>
        </authorList>
    </citation>
    <scope>NUCLEOTIDE SEQUENCE [LARGE SCALE GENOMIC DNA]</scope>
    <source>
        <strain evidence="11">ATCC 36239 / CBS 767 / BCRC 21394 / JCM 1990 / NBRC 0083 / IGC 2968</strain>
    </source>
</reference>
<evidence type="ECO:0000313" key="10">
    <source>
        <dbReference type="EMBL" id="CAG89078.2"/>
    </source>
</evidence>
<dbReference type="GO" id="GO:0046316">
    <property type="term" value="F:gluconokinase activity"/>
    <property type="evidence" value="ECO:0007669"/>
    <property type="project" value="UniProtKB-EC"/>
</dbReference>
<dbReference type="RefSeq" id="XP_460738.2">
    <property type="nucleotide sequence ID" value="XM_460738.1"/>
</dbReference>
<dbReference type="EMBL" id="CR382138">
    <property type="protein sequence ID" value="CAG89078.2"/>
    <property type="molecule type" value="Genomic_DNA"/>
</dbReference>
<protein>
    <recommendedName>
        <fullName evidence="3 9">Gluconokinase</fullName>
        <ecNumber evidence="3 9">2.7.1.12</ecNumber>
    </recommendedName>
</protein>
<dbReference type="eggNOG" id="KOG3354">
    <property type="taxonomic scope" value="Eukaryota"/>
</dbReference>
<name>Q6BM33_DEBHA</name>
<evidence type="ECO:0000256" key="6">
    <source>
        <dbReference type="ARBA" id="ARBA00022777"/>
    </source>
</evidence>
<proteinExistence type="inferred from homology"/>
<dbReference type="STRING" id="284592.Q6BM33"/>
<dbReference type="Proteomes" id="UP000000599">
    <property type="component" value="Chromosome F"/>
</dbReference>
<dbReference type="NCBIfam" id="TIGR01313">
    <property type="entry name" value="therm_gnt_kin"/>
    <property type="match status" value="1"/>
</dbReference>
<sequence>MTTTPNTVIVVGGPAGTGKTTIAELLATHFQCPFIEGDALHPPQNISKMSEGIPLTDEDRWDWLKELTRASVGQCIDSTNKSNIAIVSCSILKKIYREYIKQCSGESSAGEIQFKFVFLHTTLEHLFERVQNRPGHFMKSDMVSSQYSIMEIPCDDELLENGGEALPVDTTNKSPQEIYKEVVSSLKL</sequence>
<evidence type="ECO:0000256" key="5">
    <source>
        <dbReference type="ARBA" id="ARBA00022741"/>
    </source>
</evidence>
<dbReference type="PANTHER" id="PTHR43442">
    <property type="entry name" value="GLUCONOKINASE-RELATED"/>
    <property type="match status" value="1"/>
</dbReference>
<comment type="pathway">
    <text evidence="1 9">Carbohydrate acid metabolism; D-gluconate degradation.</text>
</comment>
<evidence type="ECO:0000256" key="8">
    <source>
        <dbReference type="ARBA" id="ARBA00048090"/>
    </source>
</evidence>
<evidence type="ECO:0000256" key="1">
    <source>
        <dbReference type="ARBA" id="ARBA00004875"/>
    </source>
</evidence>
<dbReference type="FunCoup" id="Q6BM33">
    <property type="interactions" value="1162"/>
</dbReference>
<gene>
    <name evidence="10" type="ordered locus">DEHA2F08646g</name>
</gene>
<comment type="catalytic activity">
    <reaction evidence="8 9">
        <text>D-gluconate + ATP = 6-phospho-D-gluconate + ADP + H(+)</text>
        <dbReference type="Rhea" id="RHEA:19433"/>
        <dbReference type="ChEBI" id="CHEBI:15378"/>
        <dbReference type="ChEBI" id="CHEBI:18391"/>
        <dbReference type="ChEBI" id="CHEBI:30616"/>
        <dbReference type="ChEBI" id="CHEBI:58759"/>
        <dbReference type="ChEBI" id="CHEBI:456216"/>
        <dbReference type="EC" id="2.7.1.12"/>
    </reaction>
</comment>
<dbReference type="CDD" id="cd02021">
    <property type="entry name" value="GntK"/>
    <property type="match status" value="1"/>
</dbReference>
<dbReference type="OrthoDB" id="275177at2759"/>
<evidence type="ECO:0000256" key="9">
    <source>
        <dbReference type="RuleBase" id="RU363066"/>
    </source>
</evidence>
<keyword evidence="4 9" id="KW-0808">Transferase</keyword>
<dbReference type="SUPFAM" id="SSF52540">
    <property type="entry name" value="P-loop containing nucleoside triphosphate hydrolases"/>
    <property type="match status" value="1"/>
</dbReference>
<dbReference type="InterPro" id="IPR006001">
    <property type="entry name" value="Therm_gnt_kin"/>
</dbReference>
<dbReference type="EC" id="2.7.1.12" evidence="3 9"/>
<dbReference type="AlphaFoldDB" id="Q6BM33"/>
<dbReference type="VEuPathDB" id="FungiDB:DEHA2F08646g"/>
<evidence type="ECO:0000313" key="11">
    <source>
        <dbReference type="Proteomes" id="UP000000599"/>
    </source>
</evidence>
<keyword evidence="6 9" id="KW-0418">Kinase</keyword>
<dbReference type="InterPro" id="IPR031322">
    <property type="entry name" value="Shikimate/glucono_kinase"/>
</dbReference>
<dbReference type="OMA" id="YEGDDYH"/>
<evidence type="ECO:0000256" key="4">
    <source>
        <dbReference type="ARBA" id="ARBA00022679"/>
    </source>
</evidence>
<dbReference type="PANTHER" id="PTHR43442:SF3">
    <property type="entry name" value="GLUCONOKINASE-RELATED"/>
    <property type="match status" value="1"/>
</dbReference>
<keyword evidence="7 9" id="KW-0067">ATP-binding</keyword>
<dbReference type="GeneID" id="2903753"/>
<dbReference type="GO" id="GO:0005737">
    <property type="term" value="C:cytoplasm"/>
    <property type="evidence" value="ECO:0007669"/>
    <property type="project" value="TreeGrafter"/>
</dbReference>
<comment type="similarity">
    <text evidence="2 9">Belongs to the gluconokinase GntK/GntV family.</text>
</comment>
<dbReference type="InterPro" id="IPR027417">
    <property type="entry name" value="P-loop_NTPase"/>
</dbReference>